<accession>A0ABP3K7U1</accession>
<proteinExistence type="predicted"/>
<feature type="transmembrane region" description="Helical" evidence="1">
    <location>
        <begin position="61"/>
        <end position="81"/>
    </location>
</feature>
<sequence>MSQLFITELIILGIFGDTFGELFSFLGDIVGSIASVIWDAISWIGNLIWDAITWLGELLRDIFQFLIDLLISFFEVIYALIDGFFYFLYNIGLLAVKVFMIFFEVGRLIISFIQGITATLQSLFFTPGSTGGHGYSGMLGQIFAALEVFQLNVIAYVLLFIIWISTAFTVVRILSNLRGAGGS</sequence>
<keyword evidence="1" id="KW-0472">Membrane</keyword>
<dbReference type="RefSeq" id="WP_343784966.1">
    <property type="nucleotide sequence ID" value="NZ_BAAACZ010000030.1"/>
</dbReference>
<reference evidence="3" key="1">
    <citation type="journal article" date="2019" name="Int. J. Syst. Evol. Microbiol.">
        <title>The Global Catalogue of Microorganisms (GCM) 10K type strain sequencing project: providing services to taxonomists for standard genome sequencing and annotation.</title>
        <authorList>
            <consortium name="The Broad Institute Genomics Platform"/>
            <consortium name="The Broad Institute Genome Sequencing Center for Infectious Disease"/>
            <person name="Wu L."/>
            <person name="Ma J."/>
        </authorList>
    </citation>
    <scope>NUCLEOTIDE SEQUENCE [LARGE SCALE GENOMIC DNA]</scope>
    <source>
        <strain evidence="3">JCM 14193</strain>
    </source>
</reference>
<evidence type="ECO:0000256" key="1">
    <source>
        <dbReference type="SAM" id="Phobius"/>
    </source>
</evidence>
<evidence type="ECO:0000313" key="3">
    <source>
        <dbReference type="Proteomes" id="UP001500740"/>
    </source>
</evidence>
<feature type="transmembrane region" description="Helical" evidence="1">
    <location>
        <begin position="112"/>
        <end position="133"/>
    </location>
</feature>
<keyword evidence="3" id="KW-1185">Reference proteome</keyword>
<dbReference type="EMBL" id="BAAACZ010000030">
    <property type="protein sequence ID" value="GAA0471882.1"/>
    <property type="molecule type" value="Genomic_DNA"/>
</dbReference>
<evidence type="ECO:0000313" key="2">
    <source>
        <dbReference type="EMBL" id="GAA0471882.1"/>
    </source>
</evidence>
<feature type="transmembrane region" description="Helical" evidence="1">
    <location>
        <begin position="30"/>
        <end position="49"/>
    </location>
</feature>
<dbReference type="Proteomes" id="UP001500740">
    <property type="component" value="Unassembled WGS sequence"/>
</dbReference>
<comment type="caution">
    <text evidence="2">The sequence shown here is derived from an EMBL/GenBank/DDBJ whole genome shotgun (WGS) entry which is preliminary data.</text>
</comment>
<keyword evidence="1" id="KW-1133">Transmembrane helix</keyword>
<organism evidence="2 3">
    <name type="scientific">Alkalibacillus silvisoli</name>
    <dbReference type="NCBI Taxonomy" id="392823"/>
    <lineage>
        <taxon>Bacteria</taxon>
        <taxon>Bacillati</taxon>
        <taxon>Bacillota</taxon>
        <taxon>Bacilli</taxon>
        <taxon>Bacillales</taxon>
        <taxon>Bacillaceae</taxon>
        <taxon>Alkalibacillus</taxon>
    </lineage>
</organism>
<protein>
    <submittedName>
        <fullName evidence="2">Uncharacterized protein</fullName>
    </submittedName>
</protein>
<keyword evidence="1" id="KW-0812">Transmembrane</keyword>
<gene>
    <name evidence="2" type="ORF">GCM10008935_29800</name>
</gene>
<name>A0ABP3K7U1_9BACI</name>
<feature type="transmembrane region" description="Helical" evidence="1">
    <location>
        <begin position="153"/>
        <end position="174"/>
    </location>
</feature>